<evidence type="ECO:0000256" key="6">
    <source>
        <dbReference type="ARBA" id="ARBA00023136"/>
    </source>
</evidence>
<dbReference type="CDD" id="cd06261">
    <property type="entry name" value="TM_PBP2"/>
    <property type="match status" value="1"/>
</dbReference>
<evidence type="ECO:0000313" key="10">
    <source>
        <dbReference type="Proteomes" id="UP000502508"/>
    </source>
</evidence>
<feature type="transmembrane region" description="Helical" evidence="7">
    <location>
        <begin position="269"/>
        <end position="287"/>
    </location>
</feature>
<evidence type="ECO:0000313" key="9">
    <source>
        <dbReference type="EMBL" id="BCB76608.1"/>
    </source>
</evidence>
<dbReference type="GO" id="GO:0055085">
    <property type="term" value="P:transmembrane transport"/>
    <property type="evidence" value="ECO:0007669"/>
    <property type="project" value="InterPro"/>
</dbReference>
<dbReference type="InterPro" id="IPR035906">
    <property type="entry name" value="MetI-like_sf"/>
</dbReference>
<feature type="transmembrane region" description="Helical" evidence="7">
    <location>
        <begin position="40"/>
        <end position="62"/>
    </location>
</feature>
<dbReference type="PANTHER" id="PTHR43386">
    <property type="entry name" value="OLIGOPEPTIDE TRANSPORT SYSTEM PERMEASE PROTEIN APPC"/>
    <property type="match status" value="1"/>
</dbReference>
<dbReference type="PANTHER" id="PTHR43386:SF25">
    <property type="entry name" value="PEPTIDE ABC TRANSPORTER PERMEASE PROTEIN"/>
    <property type="match status" value="1"/>
</dbReference>
<dbReference type="GO" id="GO:0005886">
    <property type="term" value="C:plasma membrane"/>
    <property type="evidence" value="ECO:0007669"/>
    <property type="project" value="UniProtKB-SubCell"/>
</dbReference>
<dbReference type="SUPFAM" id="SSF161098">
    <property type="entry name" value="MetI-like"/>
    <property type="match status" value="1"/>
</dbReference>
<keyword evidence="5 7" id="KW-1133">Transmembrane helix</keyword>
<dbReference type="Proteomes" id="UP000502508">
    <property type="component" value="Chromosome"/>
</dbReference>
<keyword evidence="4 7" id="KW-0812">Transmembrane</keyword>
<dbReference type="Gene3D" id="1.10.3720.10">
    <property type="entry name" value="MetI-like"/>
    <property type="match status" value="1"/>
</dbReference>
<reference evidence="9 10" key="1">
    <citation type="submission" date="2020-03" db="EMBL/GenBank/DDBJ databases">
        <title>Whole genome shotgun sequence of Phytohabitans flavus NBRC 107702.</title>
        <authorList>
            <person name="Komaki H."/>
            <person name="Tamura T."/>
        </authorList>
    </citation>
    <scope>NUCLEOTIDE SEQUENCE [LARGE SCALE GENOMIC DNA]</scope>
    <source>
        <strain evidence="9 10">NBRC 107702</strain>
    </source>
</reference>
<evidence type="ECO:0000256" key="2">
    <source>
        <dbReference type="ARBA" id="ARBA00022448"/>
    </source>
</evidence>
<dbReference type="RefSeq" id="WP_173036616.1">
    <property type="nucleotide sequence ID" value="NZ_AP022870.1"/>
</dbReference>
<gene>
    <name evidence="9" type="ORF">Pflav_030180</name>
</gene>
<dbReference type="PROSITE" id="PS50928">
    <property type="entry name" value="ABC_TM1"/>
    <property type="match status" value="1"/>
</dbReference>
<keyword evidence="2 7" id="KW-0813">Transport</keyword>
<evidence type="ECO:0000256" key="1">
    <source>
        <dbReference type="ARBA" id="ARBA00004651"/>
    </source>
</evidence>
<comment type="subcellular location">
    <subcellularLocation>
        <location evidence="1 7">Cell membrane</location>
        <topology evidence="1 7">Multi-pass membrane protein</topology>
    </subcellularLocation>
</comment>
<evidence type="ECO:0000259" key="8">
    <source>
        <dbReference type="PROSITE" id="PS50928"/>
    </source>
</evidence>
<feature type="transmembrane region" description="Helical" evidence="7">
    <location>
        <begin position="106"/>
        <end position="130"/>
    </location>
</feature>
<keyword evidence="3" id="KW-1003">Cell membrane</keyword>
<evidence type="ECO:0000256" key="5">
    <source>
        <dbReference type="ARBA" id="ARBA00022989"/>
    </source>
</evidence>
<dbReference type="InterPro" id="IPR000515">
    <property type="entry name" value="MetI-like"/>
</dbReference>
<feature type="transmembrane region" description="Helical" evidence="7">
    <location>
        <begin position="223"/>
        <end position="249"/>
    </location>
</feature>
<dbReference type="KEGG" id="pfla:Pflav_030180"/>
<name>A0A6F8XS80_9ACTN</name>
<evidence type="ECO:0000256" key="3">
    <source>
        <dbReference type="ARBA" id="ARBA00022475"/>
    </source>
</evidence>
<keyword evidence="6 7" id="KW-0472">Membrane</keyword>
<reference evidence="9 10" key="2">
    <citation type="submission" date="2020-03" db="EMBL/GenBank/DDBJ databases">
        <authorList>
            <person name="Ichikawa N."/>
            <person name="Kimura A."/>
            <person name="Kitahashi Y."/>
            <person name="Uohara A."/>
        </authorList>
    </citation>
    <scope>NUCLEOTIDE SEQUENCE [LARGE SCALE GENOMIC DNA]</scope>
    <source>
        <strain evidence="9 10">NBRC 107702</strain>
    </source>
</reference>
<dbReference type="InterPro" id="IPR050366">
    <property type="entry name" value="BP-dependent_transpt_permease"/>
</dbReference>
<evidence type="ECO:0000256" key="4">
    <source>
        <dbReference type="ARBA" id="ARBA00022692"/>
    </source>
</evidence>
<sequence>MTGVLPDSGVEGTGAQPRSRLAAYNPLNPASRRRRKPKSIAVVLAAIWVAVLLLTAVTVQWLPLHDYTTIAGPVNLAPHLGTEFLGTDNIGRSVLSRLVFGARVSIVISFLSTLLALTIGVALGLLSVYFRGRVTRVIDIVANTVLSVPSLLLLMAIVLALRPTLVNLTCALSLIFIPTFMRLTRANALAQMSREYVIAAQAMGSGGFRLMIREVLPNSILPLLSYAVLVLPSIIVTEGSLSFLGLGVQPPTPSWGGMIAAAQATLADYPWPALMPCIVLFLTVYALNTLGDALRIKLDVREANI</sequence>
<evidence type="ECO:0000256" key="7">
    <source>
        <dbReference type="RuleBase" id="RU363032"/>
    </source>
</evidence>
<dbReference type="AlphaFoldDB" id="A0A6F8XS80"/>
<protein>
    <submittedName>
        <fullName evidence="9">ABC transporter permease</fullName>
    </submittedName>
</protein>
<feature type="transmembrane region" description="Helical" evidence="7">
    <location>
        <begin position="165"/>
        <end position="184"/>
    </location>
</feature>
<feature type="domain" description="ABC transmembrane type-1" evidence="8">
    <location>
        <begin position="102"/>
        <end position="291"/>
    </location>
</feature>
<dbReference type="Pfam" id="PF00528">
    <property type="entry name" value="BPD_transp_1"/>
    <property type="match status" value="1"/>
</dbReference>
<comment type="similarity">
    <text evidence="7">Belongs to the binding-protein-dependent transport system permease family.</text>
</comment>
<keyword evidence="10" id="KW-1185">Reference proteome</keyword>
<feature type="transmembrane region" description="Helical" evidence="7">
    <location>
        <begin position="137"/>
        <end position="159"/>
    </location>
</feature>
<proteinExistence type="inferred from homology"/>
<accession>A0A6F8XS80</accession>
<dbReference type="EMBL" id="AP022870">
    <property type="protein sequence ID" value="BCB76608.1"/>
    <property type="molecule type" value="Genomic_DNA"/>
</dbReference>
<organism evidence="9 10">
    <name type="scientific">Phytohabitans flavus</name>
    <dbReference type="NCBI Taxonomy" id="1076124"/>
    <lineage>
        <taxon>Bacteria</taxon>
        <taxon>Bacillati</taxon>
        <taxon>Actinomycetota</taxon>
        <taxon>Actinomycetes</taxon>
        <taxon>Micromonosporales</taxon>
        <taxon>Micromonosporaceae</taxon>
    </lineage>
</organism>